<dbReference type="PANTHER" id="PTHR10218:SF302">
    <property type="entry name" value="GUANINE NUCLEOTIDE-BINDING PROTEIN ALPHA-5 SUBUNIT"/>
    <property type="match status" value="1"/>
</dbReference>
<dbReference type="SMART" id="SM00275">
    <property type="entry name" value="G_alpha"/>
    <property type="match status" value="1"/>
</dbReference>
<dbReference type="FunFam" id="3.40.50.300:FF:002307">
    <property type="entry name" value="Guanine nucleotide-binding protein G(k) subunit alpha"/>
    <property type="match status" value="1"/>
</dbReference>
<dbReference type="GO" id="GO:0003924">
    <property type="term" value="F:GTPase activity"/>
    <property type="evidence" value="ECO:0007669"/>
    <property type="project" value="InterPro"/>
</dbReference>
<dbReference type="PROSITE" id="PS51882">
    <property type="entry name" value="G_ALPHA"/>
    <property type="match status" value="1"/>
</dbReference>
<keyword evidence="6 8" id="KW-0342">GTP-binding</keyword>
<dbReference type="FunFam" id="1.10.400.10:FF:000007">
    <property type="entry name" value="Guanine nucleotide-binding protein subunit alpha"/>
    <property type="match status" value="1"/>
</dbReference>
<protein>
    <submittedName>
        <fullName evidence="10">Uncharacterized protein</fullName>
    </submittedName>
</protein>
<gene>
    <name evidence="10" type="ORF">NAES01612_LOCUS11716</name>
    <name evidence="11" type="ORF">NAES01612_LOCUS11717</name>
</gene>
<dbReference type="InterPro" id="IPR011025">
    <property type="entry name" value="GproteinA_insert"/>
</dbReference>
<dbReference type="AlphaFoldDB" id="A0A6U2ZPA3"/>
<dbReference type="SUPFAM" id="SSF47895">
    <property type="entry name" value="Transducin (alpha subunit), insertion domain"/>
    <property type="match status" value="1"/>
</dbReference>
<feature type="binding site" evidence="8">
    <location>
        <begin position="269"/>
        <end position="272"/>
    </location>
    <ligand>
        <name>GTP</name>
        <dbReference type="ChEBI" id="CHEBI:37565"/>
    </ligand>
</feature>
<evidence type="ECO:0000256" key="9">
    <source>
        <dbReference type="PIRSR" id="PIRSR601019-2"/>
    </source>
</evidence>
<evidence type="ECO:0000256" key="5">
    <source>
        <dbReference type="ARBA" id="ARBA00022842"/>
    </source>
</evidence>
<feature type="binding site" evidence="8">
    <location>
        <begin position="200"/>
        <end position="204"/>
    </location>
    <ligand>
        <name>GTP</name>
        <dbReference type="ChEBI" id="CHEBI:37565"/>
    </ligand>
</feature>
<evidence type="ECO:0000256" key="2">
    <source>
        <dbReference type="ARBA" id="ARBA00011356"/>
    </source>
</evidence>
<dbReference type="PANTHER" id="PTHR10218">
    <property type="entry name" value="GTP-BINDING PROTEIN ALPHA SUBUNIT"/>
    <property type="match status" value="1"/>
</dbReference>
<evidence type="ECO:0000313" key="10">
    <source>
        <dbReference type="EMBL" id="CAE2306236.1"/>
    </source>
</evidence>
<dbReference type="GO" id="GO:0007188">
    <property type="term" value="P:adenylate cyclase-modulating G protein-coupled receptor signaling pathway"/>
    <property type="evidence" value="ECO:0007669"/>
    <property type="project" value="TreeGrafter"/>
</dbReference>
<name>A0A6U2ZPA3_9EUKA</name>
<dbReference type="GO" id="GO:0005834">
    <property type="term" value="C:heterotrimeric G-protein complex"/>
    <property type="evidence" value="ECO:0007669"/>
    <property type="project" value="TreeGrafter"/>
</dbReference>
<dbReference type="InterPro" id="IPR027417">
    <property type="entry name" value="P-loop_NTPase"/>
</dbReference>
<dbReference type="GO" id="GO:0005525">
    <property type="term" value="F:GTP binding"/>
    <property type="evidence" value="ECO:0007669"/>
    <property type="project" value="UniProtKB-KW"/>
</dbReference>
<comment type="similarity">
    <text evidence="1">Belongs to the G-alpha family.</text>
</comment>
<evidence type="ECO:0000256" key="4">
    <source>
        <dbReference type="ARBA" id="ARBA00022741"/>
    </source>
</evidence>
<dbReference type="Gene3D" id="1.10.400.10">
    <property type="entry name" value="GI Alpha 1, domain 2-like"/>
    <property type="match status" value="1"/>
</dbReference>
<keyword evidence="4 8" id="KW-0547">Nucleotide-binding</keyword>
<sequence length="353" mass="40401">MGACNGKPQASAEDMESNRAINKELLDDRKRLESEVKLLILGAGESGKSTIFKQMRILHLNGFTDEDRQGYKATIYNNTIGSMRVLVSACQELEVEVEDRHKEVVDRIYSGDHYFQGQITSQIADDIESLWTDKGIKAVYERSAEFQLNDSAAYFFENVRRMAEADYLPSDQDILRSRAKTTGIVETSFKLESITFRMIDVGGQRSERKKWLHCFQDITSAIFCVATPEYDLKLYEDDITNRMHESIRLFREICNNKWFVDTSTILFLNKDDLFKEKIAKVDLNVCFPSYTGGCNYEKAIKFITEQFLAQNENPKKQIYPHVTCATDTENIEKVFAAVKDTILREATEGAIGD</sequence>
<dbReference type="GO" id="GO:0031683">
    <property type="term" value="F:G-protein beta/gamma-subunit complex binding"/>
    <property type="evidence" value="ECO:0007669"/>
    <property type="project" value="InterPro"/>
</dbReference>
<dbReference type="EMBL" id="HBKR01017740">
    <property type="protein sequence ID" value="CAE2306236.1"/>
    <property type="molecule type" value="Transcribed_RNA"/>
</dbReference>
<feature type="binding site" evidence="9">
    <location>
        <position position="181"/>
    </location>
    <ligand>
        <name>Mg(2+)</name>
        <dbReference type="ChEBI" id="CHEBI:18420"/>
    </ligand>
</feature>
<comment type="subunit">
    <text evidence="2">G proteins are composed of 3 units; alpha, beta and gamma. The alpha chain contains the guanine nucleotide binding site.</text>
</comment>
<evidence type="ECO:0000313" key="11">
    <source>
        <dbReference type="EMBL" id="CAE2306239.1"/>
    </source>
</evidence>
<keyword evidence="7" id="KW-0807">Transducer</keyword>
<evidence type="ECO:0000256" key="3">
    <source>
        <dbReference type="ARBA" id="ARBA00022723"/>
    </source>
</evidence>
<accession>A0A6U2ZPA3</accession>
<evidence type="ECO:0000256" key="6">
    <source>
        <dbReference type="ARBA" id="ARBA00023134"/>
    </source>
</evidence>
<feature type="binding site" evidence="8">
    <location>
        <position position="325"/>
    </location>
    <ligand>
        <name>GTP</name>
        <dbReference type="ChEBI" id="CHEBI:37565"/>
    </ligand>
</feature>
<dbReference type="GO" id="GO:0001664">
    <property type="term" value="F:G protein-coupled receptor binding"/>
    <property type="evidence" value="ECO:0007669"/>
    <property type="project" value="TreeGrafter"/>
</dbReference>
<dbReference type="SUPFAM" id="SSF52540">
    <property type="entry name" value="P-loop containing nucleoside triphosphate hydrolases"/>
    <property type="match status" value="1"/>
</dbReference>
<feature type="binding site" evidence="8">
    <location>
        <begin position="150"/>
        <end position="151"/>
    </location>
    <ligand>
        <name>GTP</name>
        <dbReference type="ChEBI" id="CHEBI:37565"/>
    </ligand>
</feature>
<dbReference type="GO" id="GO:0032502">
    <property type="term" value="P:developmental process"/>
    <property type="evidence" value="ECO:0007669"/>
    <property type="project" value="UniProtKB-ARBA"/>
</dbReference>
<organism evidence="10">
    <name type="scientific">Paramoeba aestuarina</name>
    <dbReference type="NCBI Taxonomy" id="180227"/>
    <lineage>
        <taxon>Eukaryota</taxon>
        <taxon>Amoebozoa</taxon>
        <taxon>Discosea</taxon>
        <taxon>Flabellinia</taxon>
        <taxon>Dactylopodida</taxon>
        <taxon>Paramoebidae</taxon>
        <taxon>Paramoeba</taxon>
    </lineage>
</organism>
<dbReference type="InterPro" id="IPR001019">
    <property type="entry name" value="Gprotein_alpha_su"/>
</dbReference>
<dbReference type="GO" id="GO:0046872">
    <property type="term" value="F:metal ion binding"/>
    <property type="evidence" value="ECO:0007669"/>
    <property type="project" value="UniProtKB-KW"/>
</dbReference>
<evidence type="ECO:0000256" key="8">
    <source>
        <dbReference type="PIRSR" id="PIRSR601019-1"/>
    </source>
</evidence>
<reference evidence="10" key="1">
    <citation type="submission" date="2021-01" db="EMBL/GenBank/DDBJ databases">
        <authorList>
            <person name="Corre E."/>
            <person name="Pelletier E."/>
            <person name="Niang G."/>
            <person name="Scheremetjew M."/>
            <person name="Finn R."/>
            <person name="Kale V."/>
            <person name="Holt S."/>
            <person name="Cochrane G."/>
            <person name="Meng A."/>
            <person name="Brown T."/>
            <person name="Cohen L."/>
        </authorList>
    </citation>
    <scope>NUCLEOTIDE SEQUENCE</scope>
    <source>
        <strain evidence="10">SoJaBio B1-5/56/2</strain>
    </source>
</reference>
<evidence type="ECO:0000256" key="7">
    <source>
        <dbReference type="ARBA" id="ARBA00023224"/>
    </source>
</evidence>
<dbReference type="EMBL" id="HBKR01017741">
    <property type="protein sequence ID" value="CAE2306239.1"/>
    <property type="molecule type" value="Transcribed_RNA"/>
</dbReference>
<dbReference type="Pfam" id="PF00503">
    <property type="entry name" value="G-alpha"/>
    <property type="match status" value="1"/>
</dbReference>
<feature type="binding site" evidence="8">
    <location>
        <begin position="175"/>
        <end position="181"/>
    </location>
    <ligand>
        <name>GTP</name>
        <dbReference type="ChEBI" id="CHEBI:37565"/>
    </ligand>
</feature>
<keyword evidence="5 9" id="KW-0460">Magnesium</keyword>
<dbReference type="GO" id="GO:0005737">
    <property type="term" value="C:cytoplasm"/>
    <property type="evidence" value="ECO:0007669"/>
    <property type="project" value="TreeGrafter"/>
</dbReference>
<dbReference type="PRINTS" id="PR00318">
    <property type="entry name" value="GPROTEINA"/>
</dbReference>
<feature type="binding site" evidence="8">
    <location>
        <begin position="45"/>
        <end position="50"/>
    </location>
    <ligand>
        <name>GTP</name>
        <dbReference type="ChEBI" id="CHEBI:37565"/>
    </ligand>
</feature>
<dbReference type="Gene3D" id="3.40.50.300">
    <property type="entry name" value="P-loop containing nucleotide triphosphate hydrolases"/>
    <property type="match status" value="1"/>
</dbReference>
<keyword evidence="3 9" id="KW-0479">Metal-binding</keyword>
<feature type="binding site" evidence="9">
    <location>
        <position position="49"/>
    </location>
    <ligand>
        <name>Mg(2+)</name>
        <dbReference type="ChEBI" id="CHEBI:18420"/>
    </ligand>
</feature>
<evidence type="ECO:0000256" key="1">
    <source>
        <dbReference type="ARBA" id="ARBA00005804"/>
    </source>
</evidence>
<dbReference type="CDD" id="cd00066">
    <property type="entry name" value="G-alpha"/>
    <property type="match status" value="1"/>
</dbReference>
<proteinExistence type="inferred from homology"/>